<dbReference type="Proteomes" id="UP000054241">
    <property type="component" value="Unassembled WGS sequence"/>
</dbReference>
<sequence>MGKPQDGTGTVTGFVFVHDGSSGIPQTASAGTRVRQPSLEPPYLVVGHSPADVLVSRWPGRLFRAEVVPPTTDEERAATVRIARSMRPEAGYTCAFAVDLVEEISPSVLFGPHGGAVTRVLAAGLALDEDVARSLASARPTAANDAFGRAWDQWIAGQPKAAGYRGRDHRSTVAIVARGAPVSPIGRGFTALCGVVDDSALLRGGKGAFTRNERGEKVLTEPWRTAGRALLDAAMAFGAPHLVDGAASTVLTAAWHAAFGPAKPDAPGAAEPVRPL</sequence>
<evidence type="ECO:0000313" key="1">
    <source>
        <dbReference type="EMBL" id="KUM91729.1"/>
    </source>
</evidence>
<comment type="caution">
    <text evidence="1">The sequence shown here is derived from an EMBL/GenBank/DDBJ whole genome shotgun (WGS) entry which is preliminary data.</text>
</comment>
<name>A0A101NEM8_9ACTN</name>
<dbReference type="EMBL" id="LMWL01000069">
    <property type="protein sequence ID" value="KUM91729.1"/>
    <property type="molecule type" value="Genomic_DNA"/>
</dbReference>
<keyword evidence="2" id="KW-1185">Reference proteome</keyword>
<dbReference type="OrthoDB" id="3383395at2"/>
<dbReference type="AlphaFoldDB" id="A0A101NEM8"/>
<reference evidence="1 2" key="1">
    <citation type="submission" date="2015-10" db="EMBL/GenBank/DDBJ databases">
        <title>Draft genome sequence of Streptomyces cellostaticus DSM 40189, type strain for the species Streptomyces cellostaticus.</title>
        <authorList>
            <person name="Ruckert C."/>
            <person name="Winkler A."/>
            <person name="Kalinowski J."/>
            <person name="Kampfer P."/>
            <person name="Glaeser S."/>
        </authorList>
    </citation>
    <scope>NUCLEOTIDE SEQUENCE [LARGE SCALE GENOMIC DNA]</scope>
    <source>
        <strain evidence="1 2">DSM 40189</strain>
    </source>
</reference>
<dbReference type="RefSeq" id="WP_067007710.1">
    <property type="nucleotide sequence ID" value="NZ_BNDU01000004.1"/>
</dbReference>
<evidence type="ECO:0000313" key="2">
    <source>
        <dbReference type="Proteomes" id="UP000054241"/>
    </source>
</evidence>
<organism evidence="1 2">
    <name type="scientific">Streptomyces cellostaticus</name>
    <dbReference type="NCBI Taxonomy" id="67285"/>
    <lineage>
        <taxon>Bacteria</taxon>
        <taxon>Bacillati</taxon>
        <taxon>Actinomycetota</taxon>
        <taxon>Actinomycetes</taxon>
        <taxon>Kitasatosporales</taxon>
        <taxon>Streptomycetaceae</taxon>
        <taxon>Streptomyces</taxon>
    </lineage>
</organism>
<gene>
    <name evidence="1" type="ORF">AQI88_35535</name>
</gene>
<accession>A0A101NEM8</accession>
<proteinExistence type="predicted"/>
<protein>
    <submittedName>
        <fullName evidence="1">Uncharacterized protein</fullName>
    </submittedName>
</protein>